<protein>
    <submittedName>
        <fullName evidence="2">Flavin-nucleotide-binding protein</fullName>
    </submittedName>
</protein>
<dbReference type="Gene3D" id="2.30.110.10">
    <property type="entry name" value="Electron Transport, Fmn-binding Protein, Chain A"/>
    <property type="match status" value="1"/>
</dbReference>
<dbReference type="Proteomes" id="UP000249782">
    <property type="component" value="Unassembled WGS sequence"/>
</dbReference>
<dbReference type="InterPro" id="IPR011576">
    <property type="entry name" value="Pyridox_Oxase_N"/>
</dbReference>
<dbReference type="PANTHER" id="PTHR40660:SF1">
    <property type="entry name" value="5'-PHOSPHATE OXIDASE PUTATIVE DOMAIN-CONTAINING PROTEIN-RELATED"/>
    <property type="match status" value="1"/>
</dbReference>
<comment type="caution">
    <text evidence="2">The sequence shown here is derived from an EMBL/GenBank/DDBJ whole genome shotgun (WGS) entry which is preliminary data.</text>
</comment>
<proteinExistence type="predicted"/>
<evidence type="ECO:0000313" key="2">
    <source>
        <dbReference type="EMBL" id="RAO79022.1"/>
    </source>
</evidence>
<organism evidence="2 3">
    <name type="scientific">Methanothermobacter tenebrarum</name>
    <dbReference type="NCBI Taxonomy" id="680118"/>
    <lineage>
        <taxon>Archaea</taxon>
        <taxon>Methanobacteriati</taxon>
        <taxon>Methanobacteriota</taxon>
        <taxon>Methanomada group</taxon>
        <taxon>Methanobacteria</taxon>
        <taxon>Methanobacteriales</taxon>
        <taxon>Methanobacteriaceae</taxon>
        <taxon>Methanothermobacter</taxon>
    </lineage>
</organism>
<dbReference type="SUPFAM" id="SSF50475">
    <property type="entry name" value="FMN-binding split barrel"/>
    <property type="match status" value="1"/>
</dbReference>
<dbReference type="RefSeq" id="WP_112093999.1">
    <property type="nucleotide sequence ID" value="NZ_QLOE01000005.1"/>
</dbReference>
<dbReference type="EMBL" id="QLOE01000005">
    <property type="protein sequence ID" value="RAO79022.1"/>
    <property type="molecule type" value="Genomic_DNA"/>
</dbReference>
<dbReference type="Pfam" id="PF01243">
    <property type="entry name" value="PNPOx_N"/>
    <property type="match status" value="1"/>
</dbReference>
<feature type="domain" description="Pyridoxamine 5'-phosphate oxidase N-terminal" evidence="1">
    <location>
        <begin position="2"/>
        <end position="119"/>
    </location>
</feature>
<dbReference type="AlphaFoldDB" id="A0A328PF31"/>
<gene>
    <name evidence="2" type="ORF">DPC56_05120</name>
</gene>
<evidence type="ECO:0000259" key="1">
    <source>
        <dbReference type="Pfam" id="PF01243"/>
    </source>
</evidence>
<dbReference type="OrthoDB" id="11359at2157"/>
<reference evidence="2 3" key="1">
    <citation type="submission" date="2018-06" db="EMBL/GenBank/DDBJ databases">
        <title>Draft genome sequence of hyperthermophilic methanogen Methanothermobacter tenebrarum sp. MCM-B 1447.</title>
        <authorList>
            <person name="Pore S.D."/>
            <person name="Dagar S."/>
            <person name="Dhakephalkar P.K."/>
        </authorList>
    </citation>
    <scope>NUCLEOTIDE SEQUENCE [LARGE SCALE GENOMIC DNA]</scope>
    <source>
        <strain evidence="2 3">MCM B 1447</strain>
    </source>
</reference>
<evidence type="ECO:0000313" key="3">
    <source>
        <dbReference type="Proteomes" id="UP000249782"/>
    </source>
</evidence>
<sequence>MLTDEMKEAIEKNLVFVATASSDGTPNVVPIGFARPIDDKRILIVDVFMKKTLSNLEENPKMSIIVQNAKEHPYQFKGVAEIFKSGEFFKEAVEWAQNVMSEVEPKSAILMTVKEIYSVKPGPDAGKRIK</sequence>
<dbReference type="InterPro" id="IPR012349">
    <property type="entry name" value="Split_barrel_FMN-bd"/>
</dbReference>
<keyword evidence="3" id="KW-1185">Reference proteome</keyword>
<dbReference type="PANTHER" id="PTHR40660">
    <property type="entry name" value="5'-PHOSPHATE OXIDASE PUTATIVE DOMAIN-CONTAINING PROTEIN-RELATED"/>
    <property type="match status" value="1"/>
</dbReference>
<name>A0A328PF31_9EURY</name>
<accession>A0A328PF31</accession>